<evidence type="ECO:0000313" key="3">
    <source>
        <dbReference type="EMBL" id="USW54014.1"/>
    </source>
</evidence>
<dbReference type="EMBL" id="CP099423">
    <property type="protein sequence ID" value="USW54014.1"/>
    <property type="molecule type" value="Genomic_DNA"/>
</dbReference>
<name>A0A9Q9EL68_9PEZI</name>
<evidence type="ECO:0000313" key="4">
    <source>
        <dbReference type="Proteomes" id="UP001056384"/>
    </source>
</evidence>
<accession>A0A9Q9EL68</accession>
<feature type="compositionally biased region" description="Low complexity" evidence="2">
    <location>
        <begin position="348"/>
        <end position="366"/>
    </location>
</feature>
<feature type="coiled-coil region" evidence="1">
    <location>
        <begin position="103"/>
        <end position="164"/>
    </location>
</feature>
<reference evidence="3" key="1">
    <citation type="submission" date="2022-06" db="EMBL/GenBank/DDBJ databases">
        <title>Complete genome sequences of two strains of the flax pathogen Septoria linicola.</title>
        <authorList>
            <person name="Lapalu N."/>
            <person name="Simon A."/>
            <person name="Demenou B."/>
            <person name="Paumier D."/>
            <person name="Guillot M.-P."/>
            <person name="Gout L."/>
            <person name="Valade R."/>
        </authorList>
    </citation>
    <scope>NUCLEOTIDE SEQUENCE</scope>
    <source>
        <strain evidence="3">SE15195</strain>
    </source>
</reference>
<gene>
    <name evidence="3" type="ORF">Slin15195_G073330</name>
</gene>
<organism evidence="3 4">
    <name type="scientific">Septoria linicola</name>
    <dbReference type="NCBI Taxonomy" id="215465"/>
    <lineage>
        <taxon>Eukaryota</taxon>
        <taxon>Fungi</taxon>
        <taxon>Dikarya</taxon>
        <taxon>Ascomycota</taxon>
        <taxon>Pezizomycotina</taxon>
        <taxon>Dothideomycetes</taxon>
        <taxon>Dothideomycetidae</taxon>
        <taxon>Mycosphaerellales</taxon>
        <taxon>Mycosphaerellaceae</taxon>
        <taxon>Septoria</taxon>
    </lineage>
</organism>
<feature type="compositionally biased region" description="Polar residues" evidence="2">
    <location>
        <begin position="381"/>
        <end position="395"/>
    </location>
</feature>
<feature type="region of interest" description="Disordered" evidence="2">
    <location>
        <begin position="314"/>
        <end position="395"/>
    </location>
</feature>
<evidence type="ECO:0000256" key="1">
    <source>
        <dbReference type="SAM" id="Coils"/>
    </source>
</evidence>
<protein>
    <submittedName>
        <fullName evidence="3">Uncharacterized protein</fullName>
    </submittedName>
</protein>
<proteinExistence type="predicted"/>
<evidence type="ECO:0000256" key="2">
    <source>
        <dbReference type="SAM" id="MobiDB-lite"/>
    </source>
</evidence>
<dbReference type="Proteomes" id="UP001056384">
    <property type="component" value="Chromosome 6"/>
</dbReference>
<keyword evidence="1" id="KW-0175">Coiled coil</keyword>
<sequence length="552" mass="61008">MYRLRKQVSRLSLPLTDRRRADKWHKDIDQSAHGHVPSWNIIGIDADLEPANFPWAHLQGCAHLKHNDPMALNDERRMASLDLTAQVSAINGMIENGNASNALKHLTNMTKDFNRKLDMLDQERAAVDKHMDAIRNTEALNRKIRQLELKLQSAEERNTALAAQLRTYATIERSTAVFESKVKAITSLTNVLQSLALPDVASFSNVVTQSTKLAEARLKTAANDFTHAVEDTAERLENMKVSSASDTVRAFREVGTLQETISKKLGDSIGATTETLRLSIAAADSSLRDHASSFQTKVDGRVAELITAFERVGTSSKTADQMPGRRRMYNPRSSSAEGIEEGTSRSASSQSPTTVQGSQSGGSSMTRPSPRTRASIEPDESTITQPTLKDGQRNGSGIVSLAMRDANGQGNVNKKRKLTDDAAQKSALEICAEFLESVEIEQGRQRVKMLNVLPESLVKTMQDELSALNRTTRWNRHSTQWKCAAMFKNSRSGSDVAPALMHACDTCEAKGWFHITMPVEKDPSMPLLLPRRLEAREGLSVADEAYWRAPKD</sequence>
<keyword evidence="4" id="KW-1185">Reference proteome</keyword>
<dbReference type="AlphaFoldDB" id="A0A9Q9EL68"/>